<dbReference type="NCBIfam" id="TIGR01063">
    <property type="entry name" value="gyrA"/>
    <property type="match status" value="1"/>
</dbReference>
<dbReference type="GO" id="GO:0003677">
    <property type="term" value="F:DNA binding"/>
    <property type="evidence" value="ECO:0007669"/>
    <property type="project" value="UniProtKB-UniRule"/>
</dbReference>
<name>A0A0G1L7J5_9BACT</name>
<evidence type="ECO:0000256" key="10">
    <source>
        <dbReference type="PROSITE-ProRule" id="PRU01384"/>
    </source>
</evidence>
<dbReference type="SUPFAM" id="SSF56719">
    <property type="entry name" value="Type II DNA topoisomerase"/>
    <property type="match status" value="1"/>
</dbReference>
<dbReference type="HAMAP" id="MF_01897">
    <property type="entry name" value="GyrA"/>
    <property type="match status" value="1"/>
</dbReference>
<keyword evidence="9" id="KW-0963">Cytoplasm</keyword>
<dbReference type="AlphaFoldDB" id="A0A0G1L7J5"/>
<dbReference type="FunFam" id="1.10.268.10:FF:000001">
    <property type="entry name" value="DNA gyrase subunit A"/>
    <property type="match status" value="1"/>
</dbReference>
<comment type="subunit">
    <text evidence="9">Heterotetramer, composed of two GyrA and two GyrB chains. In the heterotetramer, GyrA contains the active site tyrosine that forms a transient covalent intermediate with DNA, while GyrB binds cofactors and catalyzes ATP hydrolysis.</text>
</comment>
<keyword evidence="7 9" id="KW-0413">Isomerase</keyword>
<comment type="subcellular location">
    <subcellularLocation>
        <location evidence="9">Cytoplasm</location>
    </subcellularLocation>
</comment>
<dbReference type="InterPro" id="IPR013757">
    <property type="entry name" value="Topo_IIA_A_a_sf"/>
</dbReference>
<dbReference type="CDD" id="cd00187">
    <property type="entry name" value="TOP4c"/>
    <property type="match status" value="1"/>
</dbReference>
<evidence type="ECO:0000256" key="8">
    <source>
        <dbReference type="ARBA" id="ARBA00063644"/>
    </source>
</evidence>
<dbReference type="SUPFAM" id="SSF101904">
    <property type="entry name" value="GyrA/ParC C-terminal domain-like"/>
    <property type="match status" value="1"/>
</dbReference>
<dbReference type="GO" id="GO:0009330">
    <property type="term" value="C:DNA topoisomerase type II (double strand cut, ATP-hydrolyzing) complex"/>
    <property type="evidence" value="ECO:0007669"/>
    <property type="project" value="TreeGrafter"/>
</dbReference>
<evidence type="ECO:0000259" key="12">
    <source>
        <dbReference type="PROSITE" id="PS52040"/>
    </source>
</evidence>
<dbReference type="InterPro" id="IPR013758">
    <property type="entry name" value="Topo_IIA_A/C_ab"/>
</dbReference>
<organism evidence="13 14">
    <name type="scientific">Candidatus Jorgensenbacteria bacterium GW2011_GWA2_45_13</name>
    <dbReference type="NCBI Taxonomy" id="1618662"/>
    <lineage>
        <taxon>Bacteria</taxon>
        <taxon>Candidatus Joergenseniibacteriota</taxon>
    </lineage>
</organism>
<dbReference type="NCBIfam" id="NF004044">
    <property type="entry name" value="PRK05561.1"/>
    <property type="match status" value="1"/>
</dbReference>
<evidence type="ECO:0000313" key="14">
    <source>
        <dbReference type="Proteomes" id="UP000033966"/>
    </source>
</evidence>
<comment type="subunit">
    <text evidence="8">Heterotetramer composed of ParC and ParE.</text>
</comment>
<dbReference type="GO" id="GO:0006265">
    <property type="term" value="P:DNA topological change"/>
    <property type="evidence" value="ECO:0007669"/>
    <property type="project" value="UniProtKB-UniRule"/>
</dbReference>
<comment type="similarity">
    <text evidence="2 9">Belongs to the type II topoisomerase GyrA/ParC subunit family.</text>
</comment>
<dbReference type="InterPro" id="IPR006691">
    <property type="entry name" value="GyrA/parC_rep"/>
</dbReference>
<dbReference type="Proteomes" id="UP000033966">
    <property type="component" value="Unassembled WGS sequence"/>
</dbReference>
<evidence type="ECO:0000256" key="5">
    <source>
        <dbReference type="ARBA" id="ARBA00023029"/>
    </source>
</evidence>
<comment type="miscellaneous">
    <text evidence="9">Few gyrases are as efficient as E.coli at forming negative supercoils. Not all organisms have 2 type II topoisomerases; in organisms with a single type II topoisomerase this enzyme also has to decatenate newly replicated chromosomes.</text>
</comment>
<keyword evidence="5 9" id="KW-0799">Topoisomerase</keyword>
<dbReference type="SMART" id="SM00434">
    <property type="entry name" value="TOP4c"/>
    <property type="match status" value="1"/>
</dbReference>
<feature type="short sequence motif" description="GyrA-box" evidence="9">
    <location>
        <begin position="536"/>
        <end position="542"/>
    </location>
</feature>
<evidence type="ECO:0000256" key="6">
    <source>
        <dbReference type="ARBA" id="ARBA00023125"/>
    </source>
</evidence>
<evidence type="ECO:0000256" key="9">
    <source>
        <dbReference type="HAMAP-Rule" id="MF_01897"/>
    </source>
</evidence>
<dbReference type="Gene3D" id="1.10.268.10">
    <property type="entry name" value="Topoisomerase, domain 3"/>
    <property type="match status" value="1"/>
</dbReference>
<feature type="active site" description="O-(5'-phospho-DNA)-tyrosine intermediate" evidence="9 10">
    <location>
        <position position="131"/>
    </location>
</feature>
<dbReference type="FunFam" id="3.30.1360.40:FF:000002">
    <property type="entry name" value="DNA gyrase subunit A"/>
    <property type="match status" value="1"/>
</dbReference>
<feature type="region of interest" description="Disordered" evidence="11">
    <location>
        <begin position="1"/>
        <end position="20"/>
    </location>
</feature>
<dbReference type="GO" id="GO:0005524">
    <property type="term" value="F:ATP binding"/>
    <property type="evidence" value="ECO:0007669"/>
    <property type="project" value="UniProtKB-UniRule"/>
</dbReference>
<dbReference type="Gene3D" id="3.30.1360.40">
    <property type="match status" value="1"/>
</dbReference>
<dbReference type="GO" id="GO:0006261">
    <property type="term" value="P:DNA-templated DNA replication"/>
    <property type="evidence" value="ECO:0007669"/>
    <property type="project" value="UniProtKB-UniRule"/>
</dbReference>
<evidence type="ECO:0000256" key="1">
    <source>
        <dbReference type="ARBA" id="ARBA00000185"/>
    </source>
</evidence>
<dbReference type="PATRIC" id="fig|1618662.3.peg.205"/>
<evidence type="ECO:0000313" key="13">
    <source>
        <dbReference type="EMBL" id="KKT91966.1"/>
    </source>
</evidence>
<evidence type="ECO:0000256" key="2">
    <source>
        <dbReference type="ARBA" id="ARBA00008263"/>
    </source>
</evidence>
<accession>A0A0G1L7J5</accession>
<dbReference type="EMBL" id="LCKF01000007">
    <property type="protein sequence ID" value="KKT91966.1"/>
    <property type="molecule type" value="Genomic_DNA"/>
</dbReference>
<dbReference type="Pfam" id="PF03989">
    <property type="entry name" value="DNA_gyraseA_C"/>
    <property type="match status" value="6"/>
</dbReference>
<dbReference type="InterPro" id="IPR013760">
    <property type="entry name" value="Topo_IIA-like_dom_sf"/>
</dbReference>
<dbReference type="InterPro" id="IPR002205">
    <property type="entry name" value="Topo_IIA_dom_A"/>
</dbReference>
<dbReference type="GO" id="GO:0005694">
    <property type="term" value="C:chromosome"/>
    <property type="evidence" value="ECO:0007669"/>
    <property type="project" value="InterPro"/>
</dbReference>
<comment type="function">
    <text evidence="9">A type II topoisomerase that negatively supercoils closed circular double-stranded (ds) DNA in an ATP-dependent manner to modulate DNA topology and maintain chromosomes in an underwound state. Negative supercoiling favors strand separation, and DNA replication, transcription, recombination and repair, all of which involve strand separation. Also able to catalyze the interconversion of other topological isomers of dsDNA rings, including catenanes and knotted rings. Type II topoisomerases break and join 2 DNA strands simultaneously in an ATP-dependent manner.</text>
</comment>
<gene>
    <name evidence="9" type="primary">gyrA</name>
    <name evidence="13" type="ORF">UW92_C0007G0012</name>
</gene>
<protein>
    <recommendedName>
        <fullName evidence="9">DNA gyrase subunit A</fullName>
        <ecNumber evidence="9">5.6.2.2</ecNumber>
    </recommendedName>
</protein>
<keyword evidence="3 9" id="KW-0547">Nucleotide-binding</keyword>
<dbReference type="PANTHER" id="PTHR43493:SF5">
    <property type="entry name" value="DNA GYRASE SUBUNIT A, CHLOROPLASTIC_MITOCHONDRIAL"/>
    <property type="match status" value="1"/>
</dbReference>
<feature type="domain" description="Topo IIA-type catalytic" evidence="12">
    <location>
        <begin position="43"/>
        <end position="509"/>
    </location>
</feature>
<evidence type="ECO:0000256" key="4">
    <source>
        <dbReference type="ARBA" id="ARBA00022840"/>
    </source>
</evidence>
<evidence type="ECO:0000256" key="7">
    <source>
        <dbReference type="ARBA" id="ARBA00023235"/>
    </source>
</evidence>
<comment type="catalytic activity">
    <reaction evidence="1 9 10">
        <text>ATP-dependent breakage, passage and rejoining of double-stranded DNA.</text>
        <dbReference type="EC" id="5.6.2.2"/>
    </reaction>
</comment>
<dbReference type="GO" id="GO:0034335">
    <property type="term" value="F:DNA negative supercoiling activity"/>
    <property type="evidence" value="ECO:0007669"/>
    <property type="project" value="UniProtKB-ARBA"/>
</dbReference>
<dbReference type="InterPro" id="IPR005743">
    <property type="entry name" value="GyrA"/>
</dbReference>
<dbReference type="InterPro" id="IPR035516">
    <property type="entry name" value="Gyrase/topoIV_suA_C"/>
</dbReference>
<dbReference type="InterPro" id="IPR050220">
    <property type="entry name" value="Type_II_DNA_Topoisomerases"/>
</dbReference>
<dbReference type="Gene3D" id="2.120.10.90">
    <property type="entry name" value="DNA gyrase/topoisomerase IV, subunit A, C-terminal"/>
    <property type="match status" value="1"/>
</dbReference>
<proteinExistence type="inferred from homology"/>
<dbReference type="EC" id="5.6.2.2" evidence="9"/>
<keyword evidence="4 9" id="KW-0067">ATP-binding</keyword>
<reference evidence="13 14" key="1">
    <citation type="journal article" date="2015" name="Nature">
        <title>rRNA introns, odd ribosomes, and small enigmatic genomes across a large radiation of phyla.</title>
        <authorList>
            <person name="Brown C.T."/>
            <person name="Hug L.A."/>
            <person name="Thomas B.C."/>
            <person name="Sharon I."/>
            <person name="Castelle C.J."/>
            <person name="Singh A."/>
            <person name="Wilkins M.J."/>
            <person name="Williams K.H."/>
            <person name="Banfield J.F."/>
        </authorList>
    </citation>
    <scope>NUCLEOTIDE SEQUENCE [LARGE SCALE GENOMIC DNA]</scope>
</reference>
<comment type="caution">
    <text evidence="13">The sequence shown here is derived from an EMBL/GenBank/DDBJ whole genome shotgun (WGS) entry which is preliminary data.</text>
</comment>
<dbReference type="GO" id="GO:0005737">
    <property type="term" value="C:cytoplasm"/>
    <property type="evidence" value="ECO:0007669"/>
    <property type="project" value="UniProtKB-SubCell"/>
</dbReference>
<dbReference type="NCBIfam" id="NF004043">
    <property type="entry name" value="PRK05560.1"/>
    <property type="match status" value="1"/>
</dbReference>
<keyword evidence="6 9" id="KW-0238">DNA-binding</keyword>
<evidence type="ECO:0000256" key="11">
    <source>
        <dbReference type="SAM" id="MobiDB-lite"/>
    </source>
</evidence>
<sequence>MSKTKIPEEKPKKEEQMQRREITTELRESYLAYAMSVIVSRALPDVRDGLKPVQRRILWSAWETGLNHTSKFRKSANVVGGVMAHYHPHGDIPIYDAMARMAQSFSLRYPLVNGQGNWGSIDGDAPAAMRYTEAKLAKITSELLVDIEKETVDWDPNYDNTRKEPRFLPARLPNLLLNGTMGIAVGMATSIPPHNLCELVDGIIHFSENPDATTADLMKFIPGPDFPTGGIIYDRKAVEEAYATGKGSVTMRAVAQIEERKSGSFQIVITEIPYQVNKSTLVMKIAELVTNKKIEGIRDLRDESDRDGLRIIVELKQDASPQKILNQLYQYTELQKNFYFNVLALVDGIQPQVLSLKDVLSAYVDHRKIIVQRRTEFDLKKAEERAHILEGLVKALDVIDKIIATIKRSKDKEDAGKNLIKNFKLTAIQAQAILEMRLQTLAALERKKLDDELTEKRKIIKELELILKHPKKILGIIQDELVALKKDFPEPRRTKVVSSSLTEFREEDLIPNEEAVITLTRDGYIKRMPPSTFRSQKRGGKGLIGFELKEEDMIEQFISAETHDNALFFTDQGRVFQTKVYEIPVASRTAKGKSIHNYLEIPPTERVSAVISYSNATKKSLTNFLVMATKDGNIKKTSLSDFANVRRNGIIAIKLKKGDVLRWVDVSSGKDEVILSTAFGQAIRFKEKDIRSMSRAASGVRGINLKKSDNVAGLDIIRIGEGAPDLKKLRLLAVMSNGFGKQTQLSEYKVQHRGGSGIKTAKVTEKTGQVIAACVIDDSTEEMLAFSKKGQAIKIKLKDVRIASRDTQGVRVMNLEKEDALVGIVCS</sequence>
<dbReference type="Gene3D" id="3.90.199.10">
    <property type="entry name" value="Topoisomerase II, domain 5"/>
    <property type="match status" value="1"/>
</dbReference>
<evidence type="ECO:0000256" key="3">
    <source>
        <dbReference type="ARBA" id="ARBA00022741"/>
    </source>
</evidence>
<dbReference type="PANTHER" id="PTHR43493">
    <property type="entry name" value="DNA GYRASE/TOPOISOMERASE SUBUNIT A"/>
    <property type="match status" value="1"/>
</dbReference>
<dbReference type="FunFam" id="2.120.10.90:FF:000005">
    <property type="entry name" value="DNA topoisomerase 4 subunit A"/>
    <property type="match status" value="1"/>
</dbReference>
<dbReference type="Pfam" id="PF00521">
    <property type="entry name" value="DNA_topoisoIV"/>
    <property type="match status" value="1"/>
</dbReference>
<dbReference type="PROSITE" id="PS52040">
    <property type="entry name" value="TOPO_IIA"/>
    <property type="match status" value="1"/>
</dbReference>